<dbReference type="Proteomes" id="UP001431209">
    <property type="component" value="Unassembled WGS sequence"/>
</dbReference>
<dbReference type="Gene3D" id="3.60.130.30">
    <property type="match status" value="1"/>
</dbReference>
<keyword evidence="2" id="KW-1185">Reference proteome</keyword>
<reference evidence="1 2" key="1">
    <citation type="submission" date="2024-03" db="EMBL/GenBank/DDBJ databases">
        <title>The Acrasis kona genome and developmental transcriptomes reveal deep origins of eukaryotic multicellular pathways.</title>
        <authorList>
            <person name="Sheikh S."/>
            <person name="Fu C.-J."/>
            <person name="Brown M.W."/>
            <person name="Baldauf S.L."/>
        </authorList>
    </citation>
    <scope>NUCLEOTIDE SEQUENCE [LARGE SCALE GENOMIC DNA]</scope>
    <source>
        <strain evidence="1 2">ATCC MYA-3509</strain>
    </source>
</reference>
<name>A0AAW2Z2Z7_9EUKA</name>
<organism evidence="1 2">
    <name type="scientific">Acrasis kona</name>
    <dbReference type="NCBI Taxonomy" id="1008807"/>
    <lineage>
        <taxon>Eukaryota</taxon>
        <taxon>Discoba</taxon>
        <taxon>Heterolobosea</taxon>
        <taxon>Tetramitia</taxon>
        <taxon>Eutetramitia</taxon>
        <taxon>Acrasidae</taxon>
        <taxon>Acrasis</taxon>
    </lineage>
</organism>
<sequence length="269" mass="30841">MNSFSSSISNKQVESIRDWNEDAINFKKFDPPSVSIVEDMHKKPCLLVFPEFLRGEDLIESANAIRALIQDFNSIPKIKDTSPRHVPPDNSSLKWGAYNFGAWYENGGKTGHMLSPSKDTQGALHSRATEDFYIRTSKLSSRVSALLQAFKPDIHARYRAAVQKASQFRNLSHLLSTEKEAYLCRCVLINAKSKCHRDLKDVRDGWTAVISFGSYNLSYLCFPDLKLRVCIRPGTLVFLPSYILSHYMMEVEGDERYTMIFFMHEEHMK</sequence>
<proteinExistence type="predicted"/>
<evidence type="ECO:0000313" key="1">
    <source>
        <dbReference type="EMBL" id="KAL0484157.1"/>
    </source>
</evidence>
<comment type="caution">
    <text evidence="1">The sequence shown here is derived from an EMBL/GenBank/DDBJ whole genome shotgun (WGS) entry which is preliminary data.</text>
</comment>
<dbReference type="EMBL" id="JAOPGA020001027">
    <property type="protein sequence ID" value="KAL0484157.1"/>
    <property type="molecule type" value="Genomic_DNA"/>
</dbReference>
<evidence type="ECO:0000313" key="2">
    <source>
        <dbReference type="Proteomes" id="UP001431209"/>
    </source>
</evidence>
<protein>
    <submittedName>
        <fullName evidence="1">Uncharacterized protein</fullName>
    </submittedName>
</protein>
<dbReference type="AlphaFoldDB" id="A0AAW2Z2Z7"/>
<gene>
    <name evidence="1" type="ORF">AKO1_000500</name>
</gene>
<accession>A0AAW2Z2Z7</accession>